<keyword evidence="1" id="KW-0812">Transmembrane</keyword>
<dbReference type="Proteomes" id="UP000736583">
    <property type="component" value="Unassembled WGS sequence"/>
</dbReference>
<keyword evidence="1" id="KW-0472">Membrane</keyword>
<evidence type="ECO:0000313" key="3">
    <source>
        <dbReference type="Proteomes" id="UP000736583"/>
    </source>
</evidence>
<dbReference type="Pfam" id="PF19601">
    <property type="entry name" value="DUF6106"/>
    <property type="match status" value="1"/>
</dbReference>
<feature type="transmembrane region" description="Helical" evidence="1">
    <location>
        <begin position="23"/>
        <end position="56"/>
    </location>
</feature>
<dbReference type="RefSeq" id="WP_216456376.1">
    <property type="nucleotide sequence ID" value="NZ_JAHLQL010000001.1"/>
</dbReference>
<dbReference type="InterPro" id="IPR046088">
    <property type="entry name" value="DUF6106"/>
</dbReference>
<evidence type="ECO:0000256" key="1">
    <source>
        <dbReference type="SAM" id="Phobius"/>
    </source>
</evidence>
<reference evidence="2 3" key="1">
    <citation type="submission" date="2021-06" db="EMBL/GenBank/DDBJ databases">
        <authorList>
            <person name="Sun Q."/>
            <person name="Li D."/>
        </authorList>
    </citation>
    <scope>NUCLEOTIDE SEQUENCE [LARGE SCALE GENOMIC DNA]</scope>
    <source>
        <strain evidence="2 3">MSJ-4</strain>
    </source>
</reference>
<comment type="caution">
    <text evidence="2">The sequence shown here is derived from an EMBL/GenBank/DDBJ whole genome shotgun (WGS) entry which is preliminary data.</text>
</comment>
<proteinExistence type="predicted"/>
<name>A0ABS6EYU4_9CLOT</name>
<sequence>MDNFYEQLVTSEKSLTYKVANVMVYGLGVLAFLSLLFRQIFLAIILIAVAVGLFFLKKNLFVEYEYAFTNGEIDIDKILEMKKRKRVLTFQIKDVEILAKESSDEINNFSNKPNKVLDLYPTNYNGELFVAVLNKGAEKVMLRFVPDEKFLSLSFKYNPKAVKKNK</sequence>
<keyword evidence="3" id="KW-1185">Reference proteome</keyword>
<protein>
    <submittedName>
        <fullName evidence="2">Uncharacterized protein</fullName>
    </submittedName>
</protein>
<dbReference type="EMBL" id="JAHLQL010000001">
    <property type="protein sequence ID" value="MBU5591390.1"/>
    <property type="molecule type" value="Genomic_DNA"/>
</dbReference>
<organism evidence="2 3">
    <name type="scientific">Clostridium simiarum</name>
    <dbReference type="NCBI Taxonomy" id="2841506"/>
    <lineage>
        <taxon>Bacteria</taxon>
        <taxon>Bacillati</taxon>
        <taxon>Bacillota</taxon>
        <taxon>Clostridia</taxon>
        <taxon>Eubacteriales</taxon>
        <taxon>Clostridiaceae</taxon>
        <taxon>Clostridium</taxon>
    </lineage>
</organism>
<keyword evidence="1" id="KW-1133">Transmembrane helix</keyword>
<evidence type="ECO:0000313" key="2">
    <source>
        <dbReference type="EMBL" id="MBU5591390.1"/>
    </source>
</evidence>
<accession>A0ABS6EYU4</accession>
<gene>
    <name evidence="2" type="ORF">KQI89_06415</name>
</gene>